<evidence type="ECO:0000256" key="7">
    <source>
        <dbReference type="ARBA" id="ARBA00047508"/>
    </source>
</evidence>
<evidence type="ECO:0000256" key="2">
    <source>
        <dbReference type="ARBA" id="ARBA00004688"/>
    </source>
</evidence>
<evidence type="ECO:0000259" key="9">
    <source>
        <dbReference type="Pfam" id="PF00793"/>
    </source>
</evidence>
<dbReference type="NCBIfam" id="TIGR00034">
    <property type="entry name" value="aroFGH"/>
    <property type="match status" value="1"/>
</dbReference>
<sequence>MIGDKNFDKVSNVNIKKEKVLIPAEVLIQDIPLLKTSFETVKNSRKEIADIIHGKDDRVAVIVGPCSIHDIDAAIEYTKKLKDQVKKFQKDILIIMRVYFEKPRTTIGWKGFVNDPDLDNSYNINKGLRLARTLLSDITNMGLPCATEFLDVITPQYFAELITWGAIGARTVESQVHRELASGLSASIGFKNATNGDVQVAVDAIKSATYPHHFLSTTKSGSTAIFATKGNQNGHVILRGGASGPNFSKKDVESCIAKLKKADLDTKIMIDCSHGNSQKDHTKQISVLADICEQIKTGDDVFGVMIESNLIAGNQDINKKLLTYGQSVTDKCVDFDDTIKMLEMLSQAVQQKRNARCKDKRKEESQFSLL</sequence>
<dbReference type="EC" id="2.5.1.54" evidence="8"/>
<organism evidence="10 11">
    <name type="scientific">Francisella halioticida</name>
    <dbReference type="NCBI Taxonomy" id="549298"/>
    <lineage>
        <taxon>Bacteria</taxon>
        <taxon>Pseudomonadati</taxon>
        <taxon>Pseudomonadota</taxon>
        <taxon>Gammaproteobacteria</taxon>
        <taxon>Thiotrichales</taxon>
        <taxon>Francisellaceae</taxon>
        <taxon>Francisella</taxon>
    </lineage>
</organism>
<dbReference type="Pfam" id="PF00793">
    <property type="entry name" value="DAHP_synth_1"/>
    <property type="match status" value="1"/>
</dbReference>
<dbReference type="InterPro" id="IPR006218">
    <property type="entry name" value="DAHP1/KDSA"/>
</dbReference>
<dbReference type="PANTHER" id="PTHR21225">
    <property type="entry name" value="PHOSPHO-2-DEHYDRO-3-DEOXYHEPTONATE ALDOLASE DAHP SYNTHETASE"/>
    <property type="match status" value="1"/>
</dbReference>
<keyword evidence="5 8" id="KW-0808">Transferase</keyword>
<reference evidence="10 11" key="1">
    <citation type="submission" date="2017-06" db="EMBL/GenBank/DDBJ databases">
        <title>Complete genome of Francisella halioticida.</title>
        <authorList>
            <person name="Sjodin A."/>
        </authorList>
    </citation>
    <scope>NUCLEOTIDE SEQUENCE [LARGE SCALE GENOMIC DNA]</scope>
    <source>
        <strain evidence="10 11">DSM 23729</strain>
    </source>
</reference>
<evidence type="ECO:0000313" key="10">
    <source>
        <dbReference type="EMBL" id="ASG67804.1"/>
    </source>
</evidence>
<accession>A0ABM6LZC5</accession>
<dbReference type="Proteomes" id="UP000249910">
    <property type="component" value="Chromosome"/>
</dbReference>
<comment type="pathway">
    <text evidence="2 8">Metabolic intermediate biosynthesis; chorismate biosynthesis; chorismate from D-erythrose 4-phosphate and phosphoenolpyruvate: step 1/7.</text>
</comment>
<evidence type="ECO:0000256" key="5">
    <source>
        <dbReference type="ARBA" id="ARBA00022679"/>
    </source>
</evidence>
<dbReference type="InterPro" id="IPR006219">
    <property type="entry name" value="DAHP_synth_1"/>
</dbReference>
<evidence type="ECO:0000256" key="8">
    <source>
        <dbReference type="PIRNR" id="PIRNR001361"/>
    </source>
</evidence>
<gene>
    <name evidence="10" type="ORF">CDV26_04840</name>
</gene>
<dbReference type="NCBIfam" id="NF009395">
    <property type="entry name" value="PRK12755.1"/>
    <property type="match status" value="1"/>
</dbReference>
<dbReference type="PANTHER" id="PTHR21225:SF12">
    <property type="entry name" value="PHOSPHO-2-DEHYDRO-3-DEOXYHEPTONATE ALDOLASE, TYROSINE-INHIBITED"/>
    <property type="match status" value="1"/>
</dbReference>
<comment type="similarity">
    <text evidence="3 8">Belongs to the class-I DAHP synthase family.</text>
</comment>
<feature type="domain" description="DAHP synthetase I/KDSA" evidence="9">
    <location>
        <begin position="47"/>
        <end position="341"/>
    </location>
</feature>
<evidence type="ECO:0000256" key="6">
    <source>
        <dbReference type="ARBA" id="ARBA00023141"/>
    </source>
</evidence>
<evidence type="ECO:0000256" key="3">
    <source>
        <dbReference type="ARBA" id="ARBA00007985"/>
    </source>
</evidence>
<dbReference type="NCBIfam" id="NF009396">
    <property type="entry name" value="PRK12756.1"/>
    <property type="match status" value="1"/>
</dbReference>
<dbReference type="EMBL" id="CP022132">
    <property type="protein sequence ID" value="ASG67804.1"/>
    <property type="molecule type" value="Genomic_DNA"/>
</dbReference>
<proteinExistence type="inferred from homology"/>
<keyword evidence="6 8" id="KW-0057">Aromatic amino acid biosynthesis</keyword>
<name>A0ABM6LZC5_9GAMM</name>
<dbReference type="PIRSF" id="PIRSF001361">
    <property type="entry name" value="DAHP_synthase"/>
    <property type="match status" value="1"/>
</dbReference>
<dbReference type="RefSeq" id="WP_088772326.1">
    <property type="nucleotide sequence ID" value="NZ_CP022132.1"/>
</dbReference>
<dbReference type="Gene3D" id="3.20.20.70">
    <property type="entry name" value="Aldolase class I"/>
    <property type="match status" value="1"/>
</dbReference>
<evidence type="ECO:0000313" key="11">
    <source>
        <dbReference type="Proteomes" id="UP000249910"/>
    </source>
</evidence>
<evidence type="ECO:0000256" key="1">
    <source>
        <dbReference type="ARBA" id="ARBA00003726"/>
    </source>
</evidence>
<dbReference type="SUPFAM" id="SSF51569">
    <property type="entry name" value="Aldolase"/>
    <property type="match status" value="1"/>
</dbReference>
<comment type="function">
    <text evidence="1 8">Stereospecific condensation of phosphoenolpyruvate (PEP) and D-erythrose-4-phosphate (E4P) giving rise to 3-deoxy-D-arabino-heptulosonate-7-phosphate (DAHP).</text>
</comment>
<comment type="catalytic activity">
    <reaction evidence="7 8">
        <text>D-erythrose 4-phosphate + phosphoenolpyruvate + H2O = 7-phospho-2-dehydro-3-deoxy-D-arabino-heptonate + phosphate</text>
        <dbReference type="Rhea" id="RHEA:14717"/>
        <dbReference type="ChEBI" id="CHEBI:15377"/>
        <dbReference type="ChEBI" id="CHEBI:16897"/>
        <dbReference type="ChEBI" id="CHEBI:43474"/>
        <dbReference type="ChEBI" id="CHEBI:58394"/>
        <dbReference type="ChEBI" id="CHEBI:58702"/>
        <dbReference type="EC" id="2.5.1.54"/>
    </reaction>
</comment>
<keyword evidence="11" id="KW-1185">Reference proteome</keyword>
<dbReference type="InterPro" id="IPR013785">
    <property type="entry name" value="Aldolase_TIM"/>
</dbReference>
<evidence type="ECO:0000256" key="4">
    <source>
        <dbReference type="ARBA" id="ARBA00022605"/>
    </source>
</evidence>
<keyword evidence="4 8" id="KW-0028">Amino-acid biosynthesis</keyword>
<protein>
    <recommendedName>
        <fullName evidence="8">Phospho-2-dehydro-3-deoxyheptonate aldolase</fullName>
        <ecNumber evidence="8">2.5.1.54</ecNumber>
    </recommendedName>
</protein>